<dbReference type="InterPro" id="IPR007138">
    <property type="entry name" value="ABM_dom"/>
</dbReference>
<dbReference type="GO" id="GO:0004497">
    <property type="term" value="F:monooxygenase activity"/>
    <property type="evidence" value="ECO:0007669"/>
    <property type="project" value="UniProtKB-KW"/>
</dbReference>
<dbReference type="InterPro" id="IPR011008">
    <property type="entry name" value="Dimeric_a/b-barrel"/>
</dbReference>
<keyword evidence="2" id="KW-0560">Oxidoreductase</keyword>
<reference evidence="2 3" key="1">
    <citation type="submission" date="2023-11" db="EMBL/GenBank/DDBJ databases">
        <title>Draft genomes analysis of Pseudomonas asiatica isolated from milk, feces and farm soil of cows suffering from clinical mastitis.</title>
        <authorList>
            <person name="Rahman T."/>
            <person name="Das Z.C."/>
            <person name="Hoque M.N."/>
        </authorList>
    </citation>
    <scope>NUCLEOTIDE SEQUENCE [LARGE SCALE GENOMIC DNA]</scope>
    <source>
        <strain evidence="2 3">2F2</strain>
    </source>
</reference>
<dbReference type="Gene3D" id="3.30.70.100">
    <property type="match status" value="1"/>
</dbReference>
<dbReference type="PROSITE" id="PS51725">
    <property type="entry name" value="ABM"/>
    <property type="match status" value="1"/>
</dbReference>
<name>A0ABU5KSV9_9PSED</name>
<accession>A0ABU5KSV9</accession>
<keyword evidence="3" id="KW-1185">Reference proteome</keyword>
<feature type="domain" description="ABM" evidence="1">
    <location>
        <begin position="4"/>
        <end position="93"/>
    </location>
</feature>
<dbReference type="Proteomes" id="UP001292116">
    <property type="component" value="Unassembled WGS sequence"/>
</dbReference>
<evidence type="ECO:0000313" key="2">
    <source>
        <dbReference type="EMBL" id="MDZ5737028.1"/>
    </source>
</evidence>
<protein>
    <submittedName>
        <fullName evidence="2">Quinol monooxygenase</fullName>
        <ecNumber evidence="2">1.-.-.-</ecNumber>
    </submittedName>
</protein>
<comment type="caution">
    <text evidence="2">The sequence shown here is derived from an EMBL/GenBank/DDBJ whole genome shotgun (WGS) entry which is preliminary data.</text>
</comment>
<dbReference type="Pfam" id="PF03992">
    <property type="entry name" value="ABM"/>
    <property type="match status" value="1"/>
</dbReference>
<evidence type="ECO:0000313" key="3">
    <source>
        <dbReference type="Proteomes" id="UP001292116"/>
    </source>
</evidence>
<dbReference type="InterPro" id="IPR050744">
    <property type="entry name" value="AI-2_Isomerase_LsrG"/>
</dbReference>
<dbReference type="PANTHER" id="PTHR33336:SF15">
    <property type="entry name" value="ABM DOMAIN-CONTAINING PROTEIN"/>
    <property type="match status" value="1"/>
</dbReference>
<keyword evidence="2" id="KW-0503">Monooxygenase</keyword>
<dbReference type="EMBL" id="JAXUBM010000002">
    <property type="protein sequence ID" value="MDZ5737028.1"/>
    <property type="molecule type" value="Genomic_DNA"/>
</dbReference>
<dbReference type="EC" id="1.-.-.-" evidence="2"/>
<evidence type="ECO:0000259" key="1">
    <source>
        <dbReference type="PROSITE" id="PS51725"/>
    </source>
</evidence>
<dbReference type="SUPFAM" id="SSF54909">
    <property type="entry name" value="Dimeric alpha+beta barrel"/>
    <property type="match status" value="1"/>
</dbReference>
<proteinExistence type="predicted"/>
<dbReference type="PANTHER" id="PTHR33336">
    <property type="entry name" value="QUINOL MONOOXYGENASE YGIN-RELATED"/>
    <property type="match status" value="1"/>
</dbReference>
<dbReference type="RefSeq" id="WP_238066136.1">
    <property type="nucleotide sequence ID" value="NZ_CP157874.1"/>
</dbReference>
<organism evidence="2 3">
    <name type="scientific">Pseudomonas asiatica</name>
    <dbReference type="NCBI Taxonomy" id="2219225"/>
    <lineage>
        <taxon>Bacteria</taxon>
        <taxon>Pseudomonadati</taxon>
        <taxon>Pseudomonadota</taxon>
        <taxon>Gammaproteobacteria</taxon>
        <taxon>Pseudomonadales</taxon>
        <taxon>Pseudomonadaceae</taxon>
        <taxon>Pseudomonas</taxon>
    </lineage>
</organism>
<sequence>MSTLYVTASFMVKAQGLENVLEVLTTLSETTLQEPGCLDYGYYQSLENPLQLTSFEVWQDEEAEAQHWRTEHLEAALVQVSEWLQGPAQVTQYRRVC</sequence>
<gene>
    <name evidence="2" type="ORF">SOW75_02415</name>
</gene>